<keyword evidence="7" id="KW-0812">Transmembrane</keyword>
<feature type="transmembrane region" description="Helical" evidence="7">
    <location>
        <begin position="317"/>
        <end position="340"/>
    </location>
</feature>
<proteinExistence type="predicted"/>
<keyword evidence="2" id="KW-0880">Kelch repeat</keyword>
<accession>A0A3P6EVF3</accession>
<comment type="cofactor">
    <cofactor evidence="1">
        <name>Fe(2+)</name>
        <dbReference type="ChEBI" id="CHEBI:29033"/>
    </cofactor>
</comment>
<dbReference type="SUPFAM" id="SSF117281">
    <property type="entry name" value="Kelch motif"/>
    <property type="match status" value="1"/>
</dbReference>
<gene>
    <name evidence="8" type="ORF">BOLC7T44414H</name>
</gene>
<keyword evidence="5" id="KW-0456">Lyase</keyword>
<name>A0A3P6EVF3_BRAOL</name>
<dbReference type="FunFam" id="2.120.10.80:FF:000102">
    <property type="entry name" value="Nitrile-specifier protein 5"/>
    <property type="match status" value="1"/>
</dbReference>
<keyword evidence="4" id="KW-0408">Iron</keyword>
<keyword evidence="3" id="KW-0677">Repeat</keyword>
<evidence type="ECO:0000256" key="1">
    <source>
        <dbReference type="ARBA" id="ARBA00001954"/>
    </source>
</evidence>
<sequence>MSPVADNKWVKVGQKGAGPGPRSSHAITVVGNKVYCFGGELKPTIHIDNDLYVFDLDTQEWSIAPATGDAPFPCFGVSMVPIGTTIYVYGGRDDSRKYNGLHAYDTVANKWELLSPVEEGLPGRSYHSMAGDDRKVYVFGGVTAKGRVNTLHAYDVVDRKWVEYPAAGEACKGRGAPGLVVVDGKVWVLFGFDGNELGDIHCFDLATGKWTAVETTGDVPPARSVFPAVSSGKYIVIYGGEEEPHELMHMGAGKLSGDVYKFDTETLVWEKVVDGTEEGKNPCPRGWCAFAVAVVNGEKGLLVHGGNSPTNERLDDMVFWGFYVIFIQLYNKMLIVFPLFQNVLLIN</sequence>
<dbReference type="AlphaFoldDB" id="A0A3P6EVF3"/>
<keyword evidence="7" id="KW-0472">Membrane</keyword>
<dbReference type="GO" id="GO:0005634">
    <property type="term" value="C:nucleus"/>
    <property type="evidence" value="ECO:0007669"/>
    <property type="project" value="TreeGrafter"/>
</dbReference>
<dbReference type="GO" id="GO:0005829">
    <property type="term" value="C:cytosol"/>
    <property type="evidence" value="ECO:0007669"/>
    <property type="project" value="TreeGrafter"/>
</dbReference>
<dbReference type="GO" id="GO:0080028">
    <property type="term" value="P:nitrile biosynthetic process"/>
    <property type="evidence" value="ECO:0007669"/>
    <property type="project" value="TreeGrafter"/>
</dbReference>
<evidence type="ECO:0000256" key="2">
    <source>
        <dbReference type="ARBA" id="ARBA00022441"/>
    </source>
</evidence>
<dbReference type="GO" id="GO:0030234">
    <property type="term" value="F:enzyme regulator activity"/>
    <property type="evidence" value="ECO:0007669"/>
    <property type="project" value="TreeGrafter"/>
</dbReference>
<evidence type="ECO:0000256" key="7">
    <source>
        <dbReference type="SAM" id="Phobius"/>
    </source>
</evidence>
<dbReference type="InterPro" id="IPR015915">
    <property type="entry name" value="Kelch-typ_b-propeller"/>
</dbReference>
<evidence type="ECO:0000256" key="5">
    <source>
        <dbReference type="ARBA" id="ARBA00023239"/>
    </source>
</evidence>
<protein>
    <recommendedName>
        <fullName evidence="9">Epithiospecifier protein</fullName>
    </recommendedName>
</protein>
<dbReference type="GO" id="GO:0016829">
    <property type="term" value="F:lyase activity"/>
    <property type="evidence" value="ECO:0007669"/>
    <property type="project" value="UniProtKB-KW"/>
</dbReference>
<keyword evidence="7" id="KW-1133">Transmembrane helix</keyword>
<evidence type="ECO:0000256" key="4">
    <source>
        <dbReference type="ARBA" id="ARBA00023004"/>
    </source>
</evidence>
<evidence type="ECO:0000313" key="8">
    <source>
        <dbReference type="EMBL" id="VDD38854.1"/>
    </source>
</evidence>
<feature type="region of interest" description="Disordered" evidence="6">
    <location>
        <begin position="1"/>
        <end position="23"/>
    </location>
</feature>
<dbReference type="PANTHER" id="PTHR47435">
    <property type="entry name" value="KELCH REPEAT PROTEIN (AFU_ORTHOLOGUE AFUA_5G12780)"/>
    <property type="match status" value="1"/>
</dbReference>
<dbReference type="PANTHER" id="PTHR47435:SF3">
    <property type="entry name" value="NITRILE-SPECIFIER PROTEIN 5"/>
    <property type="match status" value="1"/>
</dbReference>
<evidence type="ECO:0000256" key="6">
    <source>
        <dbReference type="SAM" id="MobiDB-lite"/>
    </source>
</evidence>
<evidence type="ECO:0008006" key="9">
    <source>
        <dbReference type="Google" id="ProtNLM"/>
    </source>
</evidence>
<evidence type="ECO:0000256" key="3">
    <source>
        <dbReference type="ARBA" id="ARBA00022737"/>
    </source>
</evidence>
<organism evidence="8">
    <name type="scientific">Brassica oleracea</name>
    <name type="common">Wild cabbage</name>
    <dbReference type="NCBI Taxonomy" id="3712"/>
    <lineage>
        <taxon>Eukaryota</taxon>
        <taxon>Viridiplantae</taxon>
        <taxon>Streptophyta</taxon>
        <taxon>Embryophyta</taxon>
        <taxon>Tracheophyta</taxon>
        <taxon>Spermatophyta</taxon>
        <taxon>Magnoliopsida</taxon>
        <taxon>eudicotyledons</taxon>
        <taxon>Gunneridae</taxon>
        <taxon>Pentapetalae</taxon>
        <taxon>rosids</taxon>
        <taxon>malvids</taxon>
        <taxon>Brassicales</taxon>
        <taxon>Brassicaceae</taxon>
        <taxon>Brassiceae</taxon>
        <taxon>Brassica</taxon>
    </lineage>
</organism>
<dbReference type="Gene3D" id="2.120.10.80">
    <property type="entry name" value="Kelch-type beta propeller"/>
    <property type="match status" value="2"/>
</dbReference>
<reference evidence="8" key="1">
    <citation type="submission" date="2018-11" db="EMBL/GenBank/DDBJ databases">
        <authorList>
            <consortium name="Genoscope - CEA"/>
            <person name="William W."/>
        </authorList>
    </citation>
    <scope>NUCLEOTIDE SEQUENCE</scope>
</reference>
<dbReference type="EMBL" id="LR031876">
    <property type="protein sequence ID" value="VDD38854.1"/>
    <property type="molecule type" value="Genomic_DNA"/>
</dbReference>
<dbReference type="GO" id="GO:0019760">
    <property type="term" value="P:glucosinolate metabolic process"/>
    <property type="evidence" value="ECO:0007669"/>
    <property type="project" value="UniProtKB-ARBA"/>
</dbReference>
<dbReference type="Pfam" id="PF24681">
    <property type="entry name" value="Kelch_KLHDC2_KLHL20_DRC7"/>
    <property type="match status" value="1"/>
</dbReference>